<gene>
    <name evidence="3" type="ORF">WJT86_00995</name>
</gene>
<accession>A0ABV0BGH8</accession>
<sequence>MSNSDETEADTLPSEGRLQRRTKGTAEHVTPLGEHLRQLRLERGVALKDMAEHLGVSPAYLSALEKGQRGKPTWVMIQGMLAFFHIIWDEADELVRLAQMSDPRVRIDTIETSAQTTFFANRLAREIRDLNEQDIEAMTAILDAAQMRKRPKKW</sequence>
<evidence type="ECO:0000256" key="1">
    <source>
        <dbReference type="SAM" id="MobiDB-lite"/>
    </source>
</evidence>
<dbReference type="PROSITE" id="PS50943">
    <property type="entry name" value="HTH_CROC1"/>
    <property type="match status" value="1"/>
</dbReference>
<feature type="domain" description="HTH cro/C1-type" evidence="2">
    <location>
        <begin position="36"/>
        <end position="94"/>
    </location>
</feature>
<dbReference type="InterPro" id="IPR010982">
    <property type="entry name" value="Lambda_DNA-bd_dom_sf"/>
</dbReference>
<dbReference type="Pfam" id="PF13560">
    <property type="entry name" value="HTH_31"/>
    <property type="match status" value="1"/>
</dbReference>
<dbReference type="Proteomes" id="UP001418637">
    <property type="component" value="Unassembled WGS sequence"/>
</dbReference>
<evidence type="ECO:0000313" key="4">
    <source>
        <dbReference type="Proteomes" id="UP001418637"/>
    </source>
</evidence>
<dbReference type="CDD" id="cd00093">
    <property type="entry name" value="HTH_XRE"/>
    <property type="match status" value="1"/>
</dbReference>
<keyword evidence="4" id="KW-1185">Reference proteome</keyword>
<dbReference type="InterPro" id="IPR001387">
    <property type="entry name" value="Cro/C1-type_HTH"/>
</dbReference>
<evidence type="ECO:0000313" key="3">
    <source>
        <dbReference type="EMBL" id="MEN3929633.1"/>
    </source>
</evidence>
<name>A0ABV0BGH8_9HYPH</name>
<comment type="caution">
    <text evidence="3">The sequence shown here is derived from an EMBL/GenBank/DDBJ whole genome shotgun (WGS) entry which is preliminary data.</text>
</comment>
<dbReference type="SMART" id="SM00530">
    <property type="entry name" value="HTH_XRE"/>
    <property type="match status" value="1"/>
</dbReference>
<dbReference type="SUPFAM" id="SSF47413">
    <property type="entry name" value="lambda repressor-like DNA-binding domains"/>
    <property type="match status" value="1"/>
</dbReference>
<proteinExistence type="predicted"/>
<dbReference type="EMBL" id="JBBYXI010000001">
    <property type="protein sequence ID" value="MEN3929633.1"/>
    <property type="molecule type" value="Genomic_DNA"/>
</dbReference>
<protein>
    <submittedName>
        <fullName evidence="3">Helix-turn-helix domain-containing protein</fullName>
    </submittedName>
</protein>
<feature type="region of interest" description="Disordered" evidence="1">
    <location>
        <begin position="1"/>
        <end position="33"/>
    </location>
</feature>
<organism evidence="3 4">
    <name type="scientific">Hohaiivirga grylli</name>
    <dbReference type="NCBI Taxonomy" id="3133970"/>
    <lineage>
        <taxon>Bacteria</taxon>
        <taxon>Pseudomonadati</taxon>
        <taxon>Pseudomonadota</taxon>
        <taxon>Alphaproteobacteria</taxon>
        <taxon>Hyphomicrobiales</taxon>
        <taxon>Methylobacteriaceae</taxon>
        <taxon>Hohaiivirga</taxon>
    </lineage>
</organism>
<reference evidence="3 4" key="1">
    <citation type="submission" date="2024-04" db="EMBL/GenBank/DDBJ databases">
        <title>A novel species isolated from cricket.</title>
        <authorList>
            <person name="Wang H.-C."/>
        </authorList>
    </citation>
    <scope>NUCLEOTIDE SEQUENCE [LARGE SCALE GENOMIC DNA]</scope>
    <source>
        <strain evidence="3 4">WL0021</strain>
    </source>
</reference>
<dbReference type="Gene3D" id="1.10.260.40">
    <property type="entry name" value="lambda repressor-like DNA-binding domains"/>
    <property type="match status" value="1"/>
</dbReference>
<dbReference type="RefSeq" id="WP_346335629.1">
    <property type="nucleotide sequence ID" value="NZ_JBBYXI010000001.1"/>
</dbReference>
<evidence type="ECO:0000259" key="2">
    <source>
        <dbReference type="PROSITE" id="PS50943"/>
    </source>
</evidence>